<dbReference type="HAMAP" id="MF_01139">
    <property type="entry name" value="ISPT"/>
    <property type="match status" value="1"/>
</dbReference>
<dbReference type="FunFam" id="3.40.1180.10:FF:000001">
    <property type="entry name" value="(2E,6E)-farnesyl-diphosphate-specific ditrans,polycis-undecaprenyl-diphosphate synthase"/>
    <property type="match status" value="1"/>
</dbReference>
<comment type="subunit">
    <text evidence="2">Homodimer.</text>
</comment>
<feature type="binding site" evidence="2">
    <location>
        <position position="46"/>
    </location>
    <ligand>
        <name>substrate</name>
    </ligand>
</feature>
<organism evidence="3 4">
    <name type="scientific">Pseudolactococcus piscium</name>
    <dbReference type="NCBI Taxonomy" id="1364"/>
    <lineage>
        <taxon>Bacteria</taxon>
        <taxon>Bacillati</taxon>
        <taxon>Bacillota</taxon>
        <taxon>Bacilli</taxon>
        <taxon>Lactobacillales</taxon>
        <taxon>Streptococcaceae</taxon>
        <taxon>Pseudolactococcus</taxon>
    </lineage>
</organism>
<feature type="binding site" evidence="2">
    <location>
        <position position="82"/>
    </location>
    <ligand>
        <name>substrate</name>
    </ligand>
</feature>
<evidence type="ECO:0000313" key="3">
    <source>
        <dbReference type="EMBL" id="PCS05519.1"/>
    </source>
</evidence>
<keyword evidence="4" id="KW-1185">Reference proteome</keyword>
<dbReference type="Gene3D" id="3.40.1180.10">
    <property type="entry name" value="Decaprenyl diphosphate synthase-like"/>
    <property type="match status" value="1"/>
</dbReference>
<dbReference type="PANTHER" id="PTHR10291">
    <property type="entry name" value="DEHYDRODOLICHYL DIPHOSPHATE SYNTHASE FAMILY MEMBER"/>
    <property type="match status" value="1"/>
</dbReference>
<dbReference type="PANTHER" id="PTHR10291:SF0">
    <property type="entry name" value="DEHYDRODOLICHYL DIPHOSPHATE SYNTHASE 2"/>
    <property type="match status" value="1"/>
</dbReference>
<dbReference type="PROSITE" id="PS01066">
    <property type="entry name" value="UPP_SYNTHASE"/>
    <property type="match status" value="1"/>
</dbReference>
<dbReference type="InterPro" id="IPR001441">
    <property type="entry name" value="UPP_synth-like"/>
</dbReference>
<accession>A0A2A5RWA5</accession>
<feature type="binding site" evidence="2">
    <location>
        <position position="50"/>
    </location>
    <ligand>
        <name>substrate</name>
    </ligand>
</feature>
<feature type="binding site" evidence="2">
    <location>
        <position position="33"/>
    </location>
    <ligand>
        <name>Mg(2+)</name>
        <dbReference type="ChEBI" id="CHEBI:18420"/>
    </ligand>
</feature>
<keyword evidence="2" id="KW-0479">Metal-binding</keyword>
<feature type="active site" description="Proton acceptor" evidence="2">
    <location>
        <position position="81"/>
    </location>
</feature>
<dbReference type="InterPro" id="IPR018520">
    <property type="entry name" value="UPP_synth-like_CS"/>
</dbReference>
<dbReference type="EMBL" id="JXJW01000016">
    <property type="protein sequence ID" value="PCS05519.1"/>
    <property type="molecule type" value="Genomic_DNA"/>
</dbReference>
<dbReference type="NCBIfam" id="TIGR00055">
    <property type="entry name" value="uppS"/>
    <property type="match status" value="1"/>
</dbReference>
<feature type="binding site" evidence="2">
    <location>
        <position position="205"/>
    </location>
    <ligand>
        <name>substrate</name>
    </ligand>
</feature>
<proteinExistence type="inferred from homology"/>
<protein>
    <recommendedName>
        <fullName evidence="2">Isoprenyl transferase</fullName>
        <ecNumber evidence="2">2.5.1.-</ecNumber>
    </recommendedName>
</protein>
<dbReference type="GO" id="GO:0008834">
    <property type="term" value="F:ditrans,polycis-undecaprenyl-diphosphate synthase [(2E,6E)-farnesyl-diphosphate specific] activity"/>
    <property type="evidence" value="ECO:0007669"/>
    <property type="project" value="TreeGrafter"/>
</dbReference>
<dbReference type="Proteomes" id="UP000218282">
    <property type="component" value="Unassembled WGS sequence"/>
</dbReference>
<feature type="binding site" evidence="2">
    <location>
        <position position="38"/>
    </location>
    <ligand>
        <name>substrate</name>
    </ligand>
</feature>
<sequence length="259" mass="28928">MAYELEVQTKMTIIADKDKTDKKVPNHLAIIMDGNGRWAQHQGKPRVFGHKAGMDALQKIAIHAQHEGVKVLTVYAFSTENWTRPAAEVKFIMSLPIDFYGKFVPTLNKENIRIAMIGTREGVPKATLKSIDQAMADTAANTGMILTIALNYGGQNEILDAVRSLATDVKSGDISAESISIESFEERLTTSVLPAAYRNPDLVIRTSGENRLSNFLMWQTAYSELYFTETLWPDFDEASLDLAFDAFSKRDRRYGGVKK</sequence>
<evidence type="ECO:0000256" key="2">
    <source>
        <dbReference type="HAMAP-Rule" id="MF_01139"/>
    </source>
</evidence>
<feature type="binding site" evidence="2">
    <location>
        <position position="84"/>
    </location>
    <ligand>
        <name>substrate</name>
    </ligand>
</feature>
<comment type="caution">
    <text evidence="3">The sequence shown here is derived from an EMBL/GenBank/DDBJ whole genome shotgun (WGS) entry which is preliminary data.</text>
</comment>
<comment type="cofactor">
    <cofactor evidence="2">
        <name>Mg(2+)</name>
        <dbReference type="ChEBI" id="CHEBI:18420"/>
    </cofactor>
    <text evidence="2">Binds 2 magnesium ions per subunit.</text>
</comment>
<evidence type="ECO:0000313" key="4">
    <source>
        <dbReference type="Proteomes" id="UP000218282"/>
    </source>
</evidence>
<dbReference type="GO" id="GO:0005829">
    <property type="term" value="C:cytosol"/>
    <property type="evidence" value="ECO:0007669"/>
    <property type="project" value="TreeGrafter"/>
</dbReference>
<dbReference type="NCBIfam" id="NF011405">
    <property type="entry name" value="PRK14830.1"/>
    <property type="match status" value="1"/>
</dbReference>
<feature type="binding site" evidence="2">
    <location>
        <begin position="211"/>
        <end position="213"/>
    </location>
    <ligand>
        <name>substrate</name>
    </ligand>
</feature>
<dbReference type="GO" id="GO:0016094">
    <property type="term" value="P:polyprenol biosynthetic process"/>
    <property type="evidence" value="ECO:0007669"/>
    <property type="project" value="TreeGrafter"/>
</dbReference>
<feature type="binding site" evidence="2">
    <location>
        <position position="224"/>
    </location>
    <ligand>
        <name>Mg(2+)</name>
        <dbReference type="ChEBI" id="CHEBI:18420"/>
    </ligand>
</feature>
<keyword evidence="1 2" id="KW-0808">Transferase</keyword>
<comment type="similarity">
    <text evidence="2">Belongs to the UPP synthase family.</text>
</comment>
<dbReference type="CDD" id="cd00475">
    <property type="entry name" value="Cis_IPPS"/>
    <property type="match status" value="1"/>
</dbReference>
<dbReference type="InterPro" id="IPR036424">
    <property type="entry name" value="UPP_synth-like_sf"/>
</dbReference>
<feature type="binding site" evidence="2">
    <location>
        <begin position="34"/>
        <end position="37"/>
    </location>
    <ligand>
        <name>substrate</name>
    </ligand>
</feature>
<name>A0A2A5RWA5_9LACT</name>
<gene>
    <name evidence="3" type="ORF">RU86_GL000731</name>
</gene>
<evidence type="ECO:0000256" key="1">
    <source>
        <dbReference type="ARBA" id="ARBA00022679"/>
    </source>
</evidence>
<dbReference type="Pfam" id="PF01255">
    <property type="entry name" value="Prenyltransf"/>
    <property type="match status" value="1"/>
</dbReference>
<dbReference type="EC" id="2.5.1.-" evidence="2"/>
<keyword evidence="2" id="KW-0460">Magnesium</keyword>
<dbReference type="GO" id="GO:0030145">
    <property type="term" value="F:manganese ion binding"/>
    <property type="evidence" value="ECO:0007669"/>
    <property type="project" value="TreeGrafter"/>
</dbReference>
<feature type="active site" evidence="2">
    <location>
        <position position="33"/>
    </location>
</feature>
<dbReference type="GO" id="GO:0000287">
    <property type="term" value="F:magnesium ion binding"/>
    <property type="evidence" value="ECO:0007669"/>
    <property type="project" value="UniProtKB-UniRule"/>
</dbReference>
<reference evidence="3 4" key="1">
    <citation type="submission" date="2014-12" db="EMBL/GenBank/DDBJ databases">
        <title>Draft genome sequences of 10 type strains of Lactococcus.</title>
        <authorList>
            <person name="Sun Z."/>
            <person name="Zhong Z."/>
            <person name="Liu W."/>
            <person name="Zhang W."/>
            <person name="Zhang H."/>
        </authorList>
    </citation>
    <scope>NUCLEOTIDE SEQUENCE [LARGE SCALE GENOMIC DNA]</scope>
    <source>
        <strain evidence="3 4">DSM 6634</strain>
    </source>
</reference>
<comment type="function">
    <text evidence="2">Catalyzes the condensation of isopentenyl diphosphate (IPP) with allylic pyrophosphates generating different type of terpenoids.</text>
</comment>
<feature type="binding site" evidence="2">
    <location>
        <begin position="78"/>
        <end position="80"/>
    </location>
    <ligand>
        <name>substrate</name>
    </ligand>
</feature>
<dbReference type="SUPFAM" id="SSF64005">
    <property type="entry name" value="Undecaprenyl diphosphate synthase"/>
    <property type="match status" value="1"/>
</dbReference>
<dbReference type="AlphaFoldDB" id="A0A2A5RWA5"/>